<evidence type="ECO:0000313" key="2">
    <source>
        <dbReference type="Proteomes" id="UP001148662"/>
    </source>
</evidence>
<comment type="caution">
    <text evidence="1">The sequence shown here is derived from an EMBL/GenBank/DDBJ whole genome shotgun (WGS) entry which is preliminary data.</text>
</comment>
<evidence type="ECO:0000313" key="1">
    <source>
        <dbReference type="EMBL" id="KAJ3552099.1"/>
    </source>
</evidence>
<sequence length="407" mass="45761">MSTGPLSLKQRLAALNINVPNSVAGSRFNSPSSPIPKWRPAFARRNTVDGTEGMRGLDRIQEVMARVVFQAGVDYETRPMVIMNASALPDPKEISYDLLLSRILAYLDLYVESDYTVVFFAAGGRHTPGWNWVWKAYRSLSRKYRKNLKRLIIVHSNFFTKMLFSLASAIVSPKFFRKVAYTNTLSDLASQVPITQIDIPPAVYKENLKYEGQIILPTASRADLFGVPLEEIMGYNGEKGGIPRVVRDSIQFLRATGLEDQGLFRRSASESMLKQVKSAYDRGHVVTLENYSDPHLAAVLIKKYMKELPEPLFPESVYPHIQRCPPTPNDATDMTSIIYILSVLGPTPRGIRSGRKESHGRAESCNMRHSDLGAKQEHQGGSGHVQDHRYIVHWWQCLASFGIYLAS</sequence>
<protein>
    <submittedName>
        <fullName evidence="1">Uncharacterized protein</fullName>
    </submittedName>
</protein>
<organism evidence="1 2">
    <name type="scientific">Phlebia brevispora</name>
    <dbReference type="NCBI Taxonomy" id="194682"/>
    <lineage>
        <taxon>Eukaryota</taxon>
        <taxon>Fungi</taxon>
        <taxon>Dikarya</taxon>
        <taxon>Basidiomycota</taxon>
        <taxon>Agaricomycotina</taxon>
        <taxon>Agaricomycetes</taxon>
        <taxon>Polyporales</taxon>
        <taxon>Meruliaceae</taxon>
        <taxon>Phlebia</taxon>
    </lineage>
</organism>
<keyword evidence="2" id="KW-1185">Reference proteome</keyword>
<name>A0ACC1T3A8_9APHY</name>
<proteinExistence type="predicted"/>
<dbReference type="EMBL" id="JANHOG010000706">
    <property type="protein sequence ID" value="KAJ3552099.1"/>
    <property type="molecule type" value="Genomic_DNA"/>
</dbReference>
<dbReference type="Proteomes" id="UP001148662">
    <property type="component" value="Unassembled WGS sequence"/>
</dbReference>
<reference evidence="1" key="1">
    <citation type="submission" date="2022-07" db="EMBL/GenBank/DDBJ databases">
        <title>Genome Sequence of Phlebia brevispora.</title>
        <authorList>
            <person name="Buettner E."/>
        </authorList>
    </citation>
    <scope>NUCLEOTIDE SEQUENCE</scope>
    <source>
        <strain evidence="1">MPL23</strain>
    </source>
</reference>
<gene>
    <name evidence="1" type="ORF">NM688_g4335</name>
</gene>
<accession>A0ACC1T3A8</accession>